<comment type="caution">
    <text evidence="1">The sequence shown here is derived from an EMBL/GenBank/DDBJ whole genome shotgun (WGS) entry which is preliminary data.</text>
</comment>
<sequence length="101" mass="10906">MALLSSSPSVGPNICVVVSGLRLQLFIDCRRSGGSPYQNLSKVLTAFPDSAFSEISNARQTLLISWNSIDAMDGNKDEALRCIAIAVTSSVDCWLLQMLLL</sequence>
<gene>
    <name evidence="1" type="ORF">LITE_LOCUS37398</name>
</gene>
<protein>
    <submittedName>
        <fullName evidence="1">Uncharacterized protein</fullName>
    </submittedName>
</protein>
<proteinExistence type="predicted"/>
<dbReference type="AlphaFoldDB" id="A0AAV0P819"/>
<dbReference type="EMBL" id="CAMGYJ010000008">
    <property type="protein sequence ID" value="CAI0467338.1"/>
    <property type="molecule type" value="Genomic_DNA"/>
</dbReference>
<keyword evidence="2" id="KW-1185">Reference proteome</keyword>
<dbReference type="Proteomes" id="UP001154282">
    <property type="component" value="Unassembled WGS sequence"/>
</dbReference>
<accession>A0AAV0P819</accession>
<name>A0AAV0P819_9ROSI</name>
<reference evidence="1" key="1">
    <citation type="submission" date="2022-08" db="EMBL/GenBank/DDBJ databases">
        <authorList>
            <person name="Gutierrez-Valencia J."/>
        </authorList>
    </citation>
    <scope>NUCLEOTIDE SEQUENCE</scope>
</reference>
<evidence type="ECO:0000313" key="2">
    <source>
        <dbReference type="Proteomes" id="UP001154282"/>
    </source>
</evidence>
<organism evidence="1 2">
    <name type="scientific">Linum tenue</name>
    <dbReference type="NCBI Taxonomy" id="586396"/>
    <lineage>
        <taxon>Eukaryota</taxon>
        <taxon>Viridiplantae</taxon>
        <taxon>Streptophyta</taxon>
        <taxon>Embryophyta</taxon>
        <taxon>Tracheophyta</taxon>
        <taxon>Spermatophyta</taxon>
        <taxon>Magnoliopsida</taxon>
        <taxon>eudicotyledons</taxon>
        <taxon>Gunneridae</taxon>
        <taxon>Pentapetalae</taxon>
        <taxon>rosids</taxon>
        <taxon>fabids</taxon>
        <taxon>Malpighiales</taxon>
        <taxon>Linaceae</taxon>
        <taxon>Linum</taxon>
    </lineage>
</organism>
<evidence type="ECO:0000313" key="1">
    <source>
        <dbReference type="EMBL" id="CAI0467338.1"/>
    </source>
</evidence>